<keyword evidence="2" id="KW-1185">Reference proteome</keyword>
<organism evidence="1 2">
    <name type="scientific">Hibiscus sabdariffa</name>
    <name type="common">roselle</name>
    <dbReference type="NCBI Taxonomy" id="183260"/>
    <lineage>
        <taxon>Eukaryota</taxon>
        <taxon>Viridiplantae</taxon>
        <taxon>Streptophyta</taxon>
        <taxon>Embryophyta</taxon>
        <taxon>Tracheophyta</taxon>
        <taxon>Spermatophyta</taxon>
        <taxon>Magnoliopsida</taxon>
        <taxon>eudicotyledons</taxon>
        <taxon>Gunneridae</taxon>
        <taxon>Pentapetalae</taxon>
        <taxon>rosids</taxon>
        <taxon>malvids</taxon>
        <taxon>Malvales</taxon>
        <taxon>Malvaceae</taxon>
        <taxon>Malvoideae</taxon>
        <taxon>Hibiscus</taxon>
    </lineage>
</organism>
<accession>A0ABR2ALD2</accession>
<sequence length="296" mass="33632">MECESLAALKPVLSYKDMVTGGNVSPQHDKLIDLDDDDTELFEEDISVGFSDGVPTIHFFERFQSLAIKIIVNDYLKVLTEGPWKIIGHYINVEPWSIDFQPSQASPSRLMAWIRLLGLPTTLYKRSFLEETCPKLHPSTQSDTDSMQHDVIPPLANAETNPPVDAADKDLWDCILAQRPIPGFFEIDLEDWLLQNLGSNSLFNGTSIPWKILFASLLCPKIISHDVYVKCKKMRNKASDLLKQIIASLTMAIKNKTKAIKTCLVIFSLLQNKKLPMRSFFDKLNALMEQYNHRSF</sequence>
<evidence type="ECO:0000313" key="2">
    <source>
        <dbReference type="Proteomes" id="UP001472677"/>
    </source>
</evidence>
<name>A0ABR2ALD2_9ROSI</name>
<comment type="caution">
    <text evidence="1">The sequence shown here is derived from an EMBL/GenBank/DDBJ whole genome shotgun (WGS) entry which is preliminary data.</text>
</comment>
<dbReference type="InterPro" id="IPR040256">
    <property type="entry name" value="At4g02000-like"/>
</dbReference>
<proteinExistence type="predicted"/>
<dbReference type="PANTHER" id="PTHR31286">
    <property type="entry name" value="GLYCINE-RICH CELL WALL STRUCTURAL PROTEIN 1.8-LIKE"/>
    <property type="match status" value="1"/>
</dbReference>
<dbReference type="Proteomes" id="UP001472677">
    <property type="component" value="Unassembled WGS sequence"/>
</dbReference>
<gene>
    <name evidence="1" type="ORF">V6N12_038568</name>
</gene>
<dbReference type="EMBL" id="JBBPBM010000555">
    <property type="protein sequence ID" value="KAK8494201.1"/>
    <property type="molecule type" value="Genomic_DNA"/>
</dbReference>
<dbReference type="PANTHER" id="PTHR31286:SF173">
    <property type="entry name" value="DUF4283 DOMAIN-CONTAINING PROTEIN"/>
    <property type="match status" value="1"/>
</dbReference>
<reference evidence="1 2" key="1">
    <citation type="journal article" date="2024" name="G3 (Bethesda)">
        <title>Genome assembly of Hibiscus sabdariffa L. provides insights into metabolisms of medicinal natural products.</title>
        <authorList>
            <person name="Kim T."/>
        </authorList>
    </citation>
    <scope>NUCLEOTIDE SEQUENCE [LARGE SCALE GENOMIC DNA]</scope>
    <source>
        <strain evidence="1">TK-2024</strain>
        <tissue evidence="1">Old leaves</tissue>
    </source>
</reference>
<evidence type="ECO:0000313" key="1">
    <source>
        <dbReference type="EMBL" id="KAK8494201.1"/>
    </source>
</evidence>
<protein>
    <submittedName>
        <fullName evidence="1">Uncharacterized protein</fullName>
    </submittedName>
</protein>